<dbReference type="KEGG" id="sace:GIY23_10595"/>
<keyword evidence="1" id="KW-0805">Transcription regulation</keyword>
<evidence type="ECO:0000256" key="3">
    <source>
        <dbReference type="ARBA" id="ARBA00023163"/>
    </source>
</evidence>
<organism evidence="5 6">
    <name type="scientific">Allosaccharopolyspora coralli</name>
    <dbReference type="NCBI Taxonomy" id="2665642"/>
    <lineage>
        <taxon>Bacteria</taxon>
        <taxon>Bacillati</taxon>
        <taxon>Actinomycetota</taxon>
        <taxon>Actinomycetes</taxon>
        <taxon>Pseudonocardiales</taxon>
        <taxon>Pseudonocardiaceae</taxon>
        <taxon>Allosaccharopolyspora</taxon>
    </lineage>
</organism>
<dbReference type="Proteomes" id="UP000371041">
    <property type="component" value="Chromosome"/>
</dbReference>
<dbReference type="InterPro" id="IPR000524">
    <property type="entry name" value="Tscrpt_reg_HTH_GntR"/>
</dbReference>
<dbReference type="InterPro" id="IPR036390">
    <property type="entry name" value="WH_DNA-bd_sf"/>
</dbReference>
<accession>A0A5Q3QEM1</accession>
<dbReference type="SMART" id="SM00895">
    <property type="entry name" value="FCD"/>
    <property type="match status" value="1"/>
</dbReference>
<evidence type="ECO:0000259" key="4">
    <source>
        <dbReference type="PROSITE" id="PS50949"/>
    </source>
</evidence>
<gene>
    <name evidence="5" type="ORF">GIY23_10595</name>
</gene>
<keyword evidence="2" id="KW-0238">DNA-binding</keyword>
<evidence type="ECO:0000313" key="5">
    <source>
        <dbReference type="EMBL" id="QGK69909.1"/>
    </source>
</evidence>
<dbReference type="PRINTS" id="PR00035">
    <property type="entry name" value="HTHGNTR"/>
</dbReference>
<dbReference type="PANTHER" id="PTHR43537">
    <property type="entry name" value="TRANSCRIPTIONAL REGULATOR, GNTR FAMILY"/>
    <property type="match status" value="1"/>
</dbReference>
<evidence type="ECO:0000256" key="2">
    <source>
        <dbReference type="ARBA" id="ARBA00023125"/>
    </source>
</evidence>
<dbReference type="AlphaFoldDB" id="A0A5Q3QEM1"/>
<dbReference type="GO" id="GO:0003700">
    <property type="term" value="F:DNA-binding transcription factor activity"/>
    <property type="evidence" value="ECO:0007669"/>
    <property type="project" value="InterPro"/>
</dbReference>
<dbReference type="InterPro" id="IPR011711">
    <property type="entry name" value="GntR_C"/>
</dbReference>
<dbReference type="EMBL" id="CP045929">
    <property type="protein sequence ID" value="QGK69909.1"/>
    <property type="molecule type" value="Genomic_DNA"/>
</dbReference>
<evidence type="ECO:0000256" key="1">
    <source>
        <dbReference type="ARBA" id="ARBA00023015"/>
    </source>
</evidence>
<dbReference type="GO" id="GO:0003677">
    <property type="term" value="F:DNA binding"/>
    <property type="evidence" value="ECO:0007669"/>
    <property type="project" value="UniProtKB-KW"/>
</dbReference>
<dbReference type="Gene3D" id="1.20.120.530">
    <property type="entry name" value="GntR ligand-binding domain-like"/>
    <property type="match status" value="1"/>
</dbReference>
<dbReference type="Pfam" id="PF00392">
    <property type="entry name" value="GntR"/>
    <property type="match status" value="1"/>
</dbReference>
<name>A0A5Q3QEM1_9PSEU</name>
<feature type="domain" description="HTH gntR-type" evidence="4">
    <location>
        <begin position="19"/>
        <end position="86"/>
    </location>
</feature>
<dbReference type="CDD" id="cd07377">
    <property type="entry name" value="WHTH_GntR"/>
    <property type="match status" value="1"/>
</dbReference>
<evidence type="ECO:0000313" key="6">
    <source>
        <dbReference type="Proteomes" id="UP000371041"/>
    </source>
</evidence>
<protein>
    <submittedName>
        <fullName evidence="5">FCD domain-containing protein</fullName>
    </submittedName>
</protein>
<dbReference type="Pfam" id="PF07729">
    <property type="entry name" value="FCD"/>
    <property type="match status" value="1"/>
</dbReference>
<dbReference type="InterPro" id="IPR036388">
    <property type="entry name" value="WH-like_DNA-bd_sf"/>
</dbReference>
<dbReference type="PROSITE" id="PS50949">
    <property type="entry name" value="HTH_GNTR"/>
    <property type="match status" value="1"/>
</dbReference>
<keyword evidence="6" id="KW-1185">Reference proteome</keyword>
<dbReference type="InterPro" id="IPR008920">
    <property type="entry name" value="TF_FadR/GntR_C"/>
</dbReference>
<dbReference type="SUPFAM" id="SSF48008">
    <property type="entry name" value="GntR ligand-binding domain-like"/>
    <property type="match status" value="1"/>
</dbReference>
<dbReference type="SUPFAM" id="SSF46785">
    <property type="entry name" value="Winged helix' DNA-binding domain"/>
    <property type="match status" value="1"/>
</dbReference>
<dbReference type="RefSeq" id="WP_154076502.1">
    <property type="nucleotide sequence ID" value="NZ_CP045929.1"/>
</dbReference>
<dbReference type="SMART" id="SM00345">
    <property type="entry name" value="HTH_GNTR"/>
    <property type="match status" value="1"/>
</dbReference>
<dbReference type="PANTHER" id="PTHR43537:SF44">
    <property type="entry name" value="GNTR FAMILY REGULATORY PROTEIN"/>
    <property type="match status" value="1"/>
</dbReference>
<reference evidence="6" key="1">
    <citation type="submission" date="2019-11" db="EMBL/GenBank/DDBJ databases">
        <title>The complete genome sequence of Saccharopolyspora sp. E2A.</title>
        <authorList>
            <person name="Zhang G."/>
        </authorList>
    </citation>
    <scope>NUCLEOTIDE SEQUENCE [LARGE SCALE GENOMIC DNA]</scope>
    <source>
        <strain evidence="6">E2A</strain>
    </source>
</reference>
<dbReference type="Gene3D" id="1.10.10.10">
    <property type="entry name" value="Winged helix-like DNA-binding domain superfamily/Winged helix DNA-binding domain"/>
    <property type="match status" value="1"/>
</dbReference>
<keyword evidence="3" id="KW-0804">Transcription</keyword>
<proteinExistence type="predicted"/>
<sequence>MIGVEEYNQPGELERVQRKSTAAIVADQLRSAIMHGSLEPGSQLGEADLAQRLGVSRGPLREAMQRLVQEGLLTSEPHRGVFVTSLDADDVYDIYTARLAVERAACEQILRYHRVEAVAELTAAHGRMVTAAEGGDPFEIADADQEFHETLVRVSASPRLQRMARTLLVEKRMCLNALQDKYPQHDGRGLVEEHGGLVDAIEAGDRDLLLTRLEAHMTDALKRLNASFE</sequence>